<dbReference type="AlphaFoldDB" id="A0AAN8C6Q3"/>
<dbReference type="Proteomes" id="UP001331515">
    <property type="component" value="Unassembled WGS sequence"/>
</dbReference>
<accession>A0AAN8C6Q3</accession>
<sequence length="74" mass="8633">MEPRRQTQRGDVSHALPNKASPRSTPRTFYGHAERNVIKTHHETAQGKPWKQFSLRFTERSVFTRQLSPEDEGE</sequence>
<gene>
    <name evidence="2" type="ORF">CgunFtcFv8_015937</name>
</gene>
<protein>
    <submittedName>
        <fullName evidence="2">Uncharacterized protein</fullName>
    </submittedName>
</protein>
<comment type="caution">
    <text evidence="2">The sequence shown here is derived from an EMBL/GenBank/DDBJ whole genome shotgun (WGS) entry which is preliminary data.</text>
</comment>
<evidence type="ECO:0000313" key="3">
    <source>
        <dbReference type="Proteomes" id="UP001331515"/>
    </source>
</evidence>
<reference evidence="2 3" key="1">
    <citation type="journal article" date="2023" name="Mol. Biol. Evol.">
        <title>Genomics of Secondarily Temperate Adaptation in the Only Non-Antarctic Icefish.</title>
        <authorList>
            <person name="Rivera-Colon A.G."/>
            <person name="Rayamajhi N."/>
            <person name="Minhas B.F."/>
            <person name="Madrigal G."/>
            <person name="Bilyk K.T."/>
            <person name="Yoon V."/>
            <person name="Hune M."/>
            <person name="Gregory S."/>
            <person name="Cheng C.H.C."/>
            <person name="Catchen J.M."/>
        </authorList>
    </citation>
    <scope>NUCLEOTIDE SEQUENCE [LARGE SCALE GENOMIC DNA]</scope>
    <source>
        <tissue evidence="2">White muscle</tissue>
    </source>
</reference>
<name>A0AAN8C6Q3_CHAGU</name>
<feature type="region of interest" description="Disordered" evidence="1">
    <location>
        <begin position="1"/>
        <end position="28"/>
    </location>
</feature>
<keyword evidence="3" id="KW-1185">Reference proteome</keyword>
<proteinExistence type="predicted"/>
<evidence type="ECO:0000313" key="2">
    <source>
        <dbReference type="EMBL" id="KAK5898531.1"/>
    </source>
</evidence>
<dbReference type="EMBL" id="JAURVH010001533">
    <property type="protein sequence ID" value="KAK5898531.1"/>
    <property type="molecule type" value="Genomic_DNA"/>
</dbReference>
<evidence type="ECO:0000256" key="1">
    <source>
        <dbReference type="SAM" id="MobiDB-lite"/>
    </source>
</evidence>
<organism evidence="2 3">
    <name type="scientific">Champsocephalus gunnari</name>
    <name type="common">Mackerel icefish</name>
    <dbReference type="NCBI Taxonomy" id="52237"/>
    <lineage>
        <taxon>Eukaryota</taxon>
        <taxon>Metazoa</taxon>
        <taxon>Chordata</taxon>
        <taxon>Craniata</taxon>
        <taxon>Vertebrata</taxon>
        <taxon>Euteleostomi</taxon>
        <taxon>Actinopterygii</taxon>
        <taxon>Neopterygii</taxon>
        <taxon>Teleostei</taxon>
        <taxon>Neoteleostei</taxon>
        <taxon>Acanthomorphata</taxon>
        <taxon>Eupercaria</taxon>
        <taxon>Perciformes</taxon>
        <taxon>Notothenioidei</taxon>
        <taxon>Channichthyidae</taxon>
        <taxon>Champsocephalus</taxon>
    </lineage>
</organism>